<gene>
    <name evidence="6" type="primary">SRR6960509_3_1</name>
</gene>
<dbReference type="InterPro" id="IPR005563">
    <property type="entry name" value="A_protein"/>
</dbReference>
<name>A0A8S5L079_9VIRU</name>
<keyword evidence="3" id="KW-1175">Viral attachment to host cell pilus</keyword>
<keyword evidence="2" id="KW-1161">Viral attachment to host cell</keyword>
<feature type="non-terminal residue" evidence="6">
    <location>
        <position position="1"/>
    </location>
</feature>
<keyword evidence="1" id="KW-0945">Host-virus interaction</keyword>
<evidence type="ECO:0000313" key="7">
    <source>
        <dbReference type="Proteomes" id="UP000676086"/>
    </source>
</evidence>
<evidence type="ECO:0000313" key="6">
    <source>
        <dbReference type="EMBL" id="DAD50976.1"/>
    </source>
</evidence>
<keyword evidence="3" id="KW-0946">Virion</keyword>
<dbReference type="Pfam" id="PF03863">
    <property type="entry name" value="Phage_mat-A"/>
    <property type="match status" value="1"/>
</dbReference>
<evidence type="ECO:0000256" key="1">
    <source>
        <dbReference type="ARBA" id="ARBA00022581"/>
    </source>
</evidence>
<dbReference type="GeneID" id="80399472"/>
<organism evidence="6 7">
    <name type="scientific">ssRNA phage SRR6960509_3</name>
    <dbReference type="NCBI Taxonomy" id="2786530"/>
    <lineage>
        <taxon>Viruses</taxon>
        <taxon>Riboviria</taxon>
        <taxon>Orthornavirae</taxon>
        <taxon>Lenarviricota</taxon>
        <taxon>Leviviricetes</taxon>
        <taxon>Timlovirales</taxon>
        <taxon>Blumeviridae</taxon>
        <taxon>Pahdacivirus</taxon>
        <taxon>Pahdacivirus asiadaptatum</taxon>
    </lineage>
</organism>
<accession>A0A8S5L079</accession>
<dbReference type="RefSeq" id="YP_010770220.1">
    <property type="nucleotide sequence ID" value="NC_074200.1"/>
</dbReference>
<evidence type="ECO:0000256" key="3">
    <source>
        <dbReference type="ARBA" id="ARBA00023104"/>
    </source>
</evidence>
<sequence length="484" mass="54965">KLSLPFELQQKGRFLKMDCIMVSSTPTEGNSTFRVIFPGLGTFLPKSEFSDFHQGGYTSLGNTSVHHEVIELGIVPLSAEYNVRYFDPPGKYTHMLFLADGISNFTRFSAILANVPLIESNRKDYAKYSYVNRYRVKMGEGWCTFTIEDYWPRYDGLPSTFFNIEYNFRQKSPGSSSLDVTVRTRRWHDSLLVSDTTTTSMPGMRVQLLSLNTKPQLSASKSMLLQYREIALRERNSLNLKTMGQLINQAASSTDKAYQVSSLLYLNKLKDLNKVLLPFSNMVRAGVSPKLAADAWLSYYYGARLSAKQGYSIISGIIRDSHRKITDTSVMRSRETFSAKPQTNTVISGYNSVTTYYYTHSSSIINTYRVLRRYGFTPSLSLAWDIIPYSFVVDWLVPIGDLLSSIDNETFLQSLTVRESLITQKVSYQSKLPAWQGTFGFISYSLYDRKVTRGTMPRPELEFKPAKFSGIKVVNGVSLVVQRQ</sequence>
<keyword evidence="7" id="KW-1185">Reference proteome</keyword>
<keyword evidence="4" id="KW-1160">Virus entry into host cell</keyword>
<reference evidence="6" key="1">
    <citation type="submission" date="2020-09" db="EMBL/GenBank/DDBJ databases">
        <title>Leviviricetes taxonomy.</title>
        <authorList>
            <person name="Stockdale S.R."/>
            <person name="Callanan J."/>
            <person name="Adriaenssens E.M."/>
            <person name="Kuhn J.H."/>
            <person name="Rumnieks J."/>
            <person name="Shkoporov A."/>
            <person name="Draper L.A."/>
            <person name="Ross P."/>
            <person name="Hill C."/>
        </authorList>
    </citation>
    <scope>NUCLEOTIDE SEQUENCE</scope>
</reference>
<proteinExistence type="inferred from homology"/>
<evidence type="ECO:0000256" key="2">
    <source>
        <dbReference type="ARBA" id="ARBA00022804"/>
    </source>
</evidence>
<comment type="similarity">
    <text evidence="5">Belongs to the Leviviricetes maturation protein family.</text>
</comment>
<protein>
    <submittedName>
        <fullName evidence="6">Maturation protein</fullName>
    </submittedName>
</protein>
<dbReference type="KEGG" id="vg:80399472"/>
<evidence type="ECO:0000256" key="4">
    <source>
        <dbReference type="ARBA" id="ARBA00023296"/>
    </source>
</evidence>
<dbReference type="EMBL" id="BK013681">
    <property type="protein sequence ID" value="DAD50976.1"/>
    <property type="molecule type" value="Genomic_RNA"/>
</dbReference>
<dbReference type="GO" id="GO:0039666">
    <property type="term" value="P:virion attachment to host cell pilus"/>
    <property type="evidence" value="ECO:0007669"/>
    <property type="project" value="UniProtKB-KW"/>
</dbReference>
<dbReference type="Proteomes" id="UP000676086">
    <property type="component" value="Segment"/>
</dbReference>
<evidence type="ECO:0000256" key="5">
    <source>
        <dbReference type="ARBA" id="ARBA00035110"/>
    </source>
</evidence>